<gene>
    <name evidence="2" type="ORF">OI25_7656</name>
    <name evidence="3" type="ORF">ParKJ_41885</name>
</gene>
<reference evidence="3" key="2">
    <citation type="submission" date="2022-08" db="EMBL/GenBank/DDBJ databases">
        <authorList>
            <person name="Kim S.-J."/>
        </authorList>
    </citation>
    <scope>NUCLEOTIDE SEQUENCE</scope>
    <source>
        <strain evidence="3">KJ</strain>
    </source>
</reference>
<evidence type="ECO:0000313" key="2">
    <source>
        <dbReference type="EMBL" id="AJZ56855.1"/>
    </source>
</evidence>
<evidence type="ECO:0000313" key="4">
    <source>
        <dbReference type="Proteomes" id="UP000032614"/>
    </source>
</evidence>
<evidence type="ECO:0000313" key="5">
    <source>
        <dbReference type="Proteomes" id="UP001246473"/>
    </source>
</evidence>
<dbReference type="RefSeq" id="WP_235429571.1">
    <property type="nucleotide sequence ID" value="NZ_CP010025.1"/>
</dbReference>
<name>A0AAP5QHT2_9BURK</name>
<reference evidence="2 4" key="1">
    <citation type="journal article" date="2015" name="Genome Announc.">
        <title>Complete genome sequences for 59 burkholderia isolates, both pathogenic and near neighbor.</title>
        <authorList>
            <person name="Johnson S.L."/>
            <person name="Bishop-Lilly K.A."/>
            <person name="Ladner J.T."/>
            <person name="Daligault H.E."/>
            <person name="Davenport K.W."/>
            <person name="Jaissle J."/>
            <person name="Frey K.G."/>
            <person name="Koroleva G.I."/>
            <person name="Bruce D.C."/>
            <person name="Coyne S.R."/>
            <person name="Broomall S.M."/>
            <person name="Li P.E."/>
            <person name="Teshima H."/>
            <person name="Gibbons H.S."/>
            <person name="Palacios G.F."/>
            <person name="Rosenzweig C.N."/>
            <person name="Redden C.L."/>
            <person name="Xu Y."/>
            <person name="Minogue T.D."/>
            <person name="Chain P.S."/>
        </authorList>
    </citation>
    <scope>NUCLEOTIDE SEQUENCE [LARGE SCALE GENOMIC DNA]</scope>
    <source>
        <strain evidence="2 4">ATCC BAA-463</strain>
    </source>
</reference>
<sequence length="110" mass="12127">MIMQLFVERKVKVPAKHIALIAVTVCSNACLPAQPDYTDETTVRLPDGKTAQCGVNEPADATRDSRTTLDLSDQRKAEVLATQRLRLLSGPRSEYPSPYTAPNVRCELVN</sequence>
<evidence type="ECO:0000256" key="1">
    <source>
        <dbReference type="SAM" id="MobiDB-lite"/>
    </source>
</evidence>
<proteinExistence type="predicted"/>
<dbReference type="GeneID" id="66520947"/>
<accession>A0AAP5QHT2</accession>
<feature type="region of interest" description="Disordered" evidence="1">
    <location>
        <begin position="48"/>
        <end position="68"/>
    </location>
</feature>
<dbReference type="Proteomes" id="UP001246473">
    <property type="component" value="Unassembled WGS sequence"/>
</dbReference>
<evidence type="ECO:0000313" key="3">
    <source>
        <dbReference type="EMBL" id="MDT8843940.1"/>
    </source>
</evidence>
<dbReference type="EMBL" id="CP010025">
    <property type="protein sequence ID" value="AJZ56855.1"/>
    <property type="molecule type" value="Genomic_DNA"/>
</dbReference>
<protein>
    <submittedName>
        <fullName evidence="3">Uncharacterized protein</fullName>
    </submittedName>
</protein>
<dbReference type="EMBL" id="JANSLM010000034">
    <property type="protein sequence ID" value="MDT8843940.1"/>
    <property type="molecule type" value="Genomic_DNA"/>
</dbReference>
<dbReference type="AlphaFoldDB" id="A0AAP5QHT2"/>
<organism evidence="3 5">
    <name type="scientific">Paraburkholderia fungorum</name>
    <dbReference type="NCBI Taxonomy" id="134537"/>
    <lineage>
        <taxon>Bacteria</taxon>
        <taxon>Pseudomonadati</taxon>
        <taxon>Pseudomonadota</taxon>
        <taxon>Betaproteobacteria</taxon>
        <taxon>Burkholderiales</taxon>
        <taxon>Burkholderiaceae</taxon>
        <taxon>Paraburkholderia</taxon>
    </lineage>
</organism>
<dbReference type="Proteomes" id="UP000032614">
    <property type="component" value="Chromosome 3"/>
</dbReference>
<dbReference type="KEGG" id="bfn:OI25_7656"/>